<dbReference type="RefSeq" id="WP_284312575.1">
    <property type="nucleotide sequence ID" value="NZ_BSPC01000023.1"/>
</dbReference>
<evidence type="ECO:0000256" key="1">
    <source>
        <dbReference type="SAM" id="MobiDB-lite"/>
    </source>
</evidence>
<reference evidence="3" key="1">
    <citation type="journal article" date="2019" name="Int. J. Syst. Evol. Microbiol.">
        <title>The Global Catalogue of Microorganisms (GCM) 10K type strain sequencing project: providing services to taxonomists for standard genome sequencing and annotation.</title>
        <authorList>
            <consortium name="The Broad Institute Genomics Platform"/>
            <consortium name="The Broad Institute Genome Sequencing Center for Infectious Disease"/>
            <person name="Wu L."/>
            <person name="Ma J."/>
        </authorList>
    </citation>
    <scope>NUCLEOTIDE SEQUENCE [LARGE SCALE GENOMIC DNA]</scope>
    <source>
        <strain evidence="3">NBRC 101365</strain>
    </source>
</reference>
<gene>
    <name evidence="2" type="ORF">GCM10007874_26170</name>
</gene>
<accession>A0ABQ6CL44</accession>
<evidence type="ECO:0008006" key="4">
    <source>
        <dbReference type="Google" id="ProtNLM"/>
    </source>
</evidence>
<dbReference type="EMBL" id="BSPC01000023">
    <property type="protein sequence ID" value="GLS19600.1"/>
    <property type="molecule type" value="Genomic_DNA"/>
</dbReference>
<evidence type="ECO:0000313" key="3">
    <source>
        <dbReference type="Proteomes" id="UP001156882"/>
    </source>
</evidence>
<feature type="compositionally biased region" description="Basic and acidic residues" evidence="1">
    <location>
        <begin position="65"/>
        <end position="74"/>
    </location>
</feature>
<proteinExistence type="predicted"/>
<feature type="compositionally biased region" description="Basic residues" evidence="1">
    <location>
        <begin position="93"/>
        <end position="106"/>
    </location>
</feature>
<evidence type="ECO:0000313" key="2">
    <source>
        <dbReference type="EMBL" id="GLS19600.1"/>
    </source>
</evidence>
<dbReference type="Proteomes" id="UP001156882">
    <property type="component" value="Unassembled WGS sequence"/>
</dbReference>
<keyword evidence="3" id="KW-1185">Reference proteome</keyword>
<sequence length="106" mass="11402">MPQGDKSKYTDKQERKAEHIAESYEERGVSEKEAERRAWATVNKEDGGGKMLGGSGQDKQAGHPAAHEGGEKDGAASARRSALARSAAAKKAAATRKRHAEHRPHS</sequence>
<comment type="caution">
    <text evidence="2">The sequence shown here is derived from an EMBL/GenBank/DDBJ whole genome shotgun (WGS) entry which is preliminary data.</text>
</comment>
<protein>
    <recommendedName>
        <fullName evidence="4">Plasmid stabilization protein</fullName>
    </recommendedName>
</protein>
<organism evidence="2 3">
    <name type="scientific">Labrys miyagiensis</name>
    <dbReference type="NCBI Taxonomy" id="346912"/>
    <lineage>
        <taxon>Bacteria</taxon>
        <taxon>Pseudomonadati</taxon>
        <taxon>Pseudomonadota</taxon>
        <taxon>Alphaproteobacteria</taxon>
        <taxon>Hyphomicrobiales</taxon>
        <taxon>Xanthobacteraceae</taxon>
        <taxon>Labrys</taxon>
    </lineage>
</organism>
<feature type="compositionally biased region" description="Low complexity" evidence="1">
    <location>
        <begin position="75"/>
        <end position="92"/>
    </location>
</feature>
<feature type="compositionally biased region" description="Basic and acidic residues" evidence="1">
    <location>
        <begin position="1"/>
        <end position="48"/>
    </location>
</feature>
<feature type="region of interest" description="Disordered" evidence="1">
    <location>
        <begin position="1"/>
        <end position="106"/>
    </location>
</feature>
<name>A0ABQ6CL44_9HYPH</name>